<dbReference type="PANTHER" id="PTHR19229">
    <property type="entry name" value="ATP-BINDING CASSETTE TRANSPORTER SUBFAMILY A ABCA"/>
    <property type="match status" value="1"/>
</dbReference>
<dbReference type="SUPFAM" id="SSF52540">
    <property type="entry name" value="P-loop containing nucleoside triphosphate hydrolases"/>
    <property type="match status" value="2"/>
</dbReference>
<evidence type="ECO:0000259" key="2">
    <source>
        <dbReference type="PROSITE" id="PS50893"/>
    </source>
</evidence>
<feature type="domain" description="ABC transporter" evidence="2">
    <location>
        <begin position="60"/>
        <end position="278"/>
    </location>
</feature>
<dbReference type="EMBL" id="JARPUR010000001">
    <property type="protein sequence ID" value="KAK4883761.1"/>
    <property type="molecule type" value="Genomic_DNA"/>
</dbReference>
<feature type="domain" description="ABC transporter" evidence="2">
    <location>
        <begin position="579"/>
        <end position="842"/>
    </location>
</feature>
<feature type="transmembrane region" description="Helical" evidence="1">
    <location>
        <begin position="643"/>
        <end position="664"/>
    </location>
</feature>
<feature type="transmembrane region" description="Helical" evidence="1">
    <location>
        <begin position="585"/>
        <end position="616"/>
    </location>
</feature>
<accession>A0AAN7PLR4</accession>
<dbReference type="CDD" id="cd03263">
    <property type="entry name" value="ABC_subfamily_A"/>
    <property type="match status" value="1"/>
</dbReference>
<dbReference type="GO" id="GO:0140359">
    <property type="term" value="F:ABC-type transporter activity"/>
    <property type="evidence" value="ECO:0007669"/>
    <property type="project" value="InterPro"/>
</dbReference>
<dbReference type="InterPro" id="IPR027417">
    <property type="entry name" value="P-loop_NTPase"/>
</dbReference>
<feature type="transmembrane region" description="Helical" evidence="1">
    <location>
        <begin position="545"/>
        <end position="564"/>
    </location>
</feature>
<dbReference type="GO" id="GO:0016887">
    <property type="term" value="F:ATP hydrolysis activity"/>
    <property type="evidence" value="ECO:0007669"/>
    <property type="project" value="InterPro"/>
</dbReference>
<gene>
    <name evidence="3" type="ORF">RN001_000032</name>
</gene>
<proteinExistence type="predicted"/>
<keyword evidence="1" id="KW-0472">Membrane</keyword>
<dbReference type="InterPro" id="IPR026082">
    <property type="entry name" value="ABCA"/>
</dbReference>
<dbReference type="PROSITE" id="PS00211">
    <property type="entry name" value="ABC_TRANSPORTER_1"/>
    <property type="match status" value="1"/>
</dbReference>
<dbReference type="AlphaFoldDB" id="A0AAN7PLR4"/>
<sequence length="954" mass="110010">MTDNLQGDIENNKDDFSGVFKEFPSADPVFVVKRGPGTPRKVVMELRKRYPKKYDEANHSNNENVYTAFHTEVSLTEGLSSPESKKWLQAMASEVKSICATTGRVIVCGHDVKYDLNKVRKSIGICPQNDLLFTELTVVEHLIFFGRLKKMSKETVYEEALSLLQSFNLHNQKDLFVFQLSSGMRRKLSVIIALIGSPKVLLMDDPTSRLDIESRRLVWDRLLSLKNSRVIILNTQCMEEADMFADRIAILNQGRLMCYGTPAFLKKEYGTRHQLVLNFNRDNAVHHNEITSIVKGIIPRARLHHNDGDSITFLLPQETKLLFPSLLEALEANFDKLHIAHMKFSFSTIEEVYLRINNIMSKSFYQILNGAYVFYTQPNIKYFFISDNEYNFKPKHFDLRKNMLESLELNFNVYPTSKVYYSLTYTDFKPKLEVVYYNLLSNYTSNIYKVENVREALIQEGQQNIRFYWDHLIVAAEFNKTGAENFVITALYSCNAVHGAPISYLLVLNTAIRAFVNPDASIKCFNSPFPTPFGFDPKVEKFGEHWYIVFSSAILYYSGKFLVFPVTEKVLTTKHLQLMSGLHIFVYWTVCYIWDLIILLIVIIAVLSVIGLYGVYRTCVFCGEDEMTFETCSRAPSYYYGKWAITPNILIMSISILLYLIILYKLETDAYFKWKEKVFSNSYINKSQHSEEEREEVKNESDRVSNIYQVEMKNFGRVLLPYNAPNDLGLEEISDTLCKHYSKIDKRKLSIGIALIGSPLIVLLDEPTIGMDPESCQNVWNIINFVLKQPNSPCVVIASQNTVECEKLCDNVCIIKTGKIEYFGKLSDLKQKYGKGFIIKLKLNLSLKQYFEKITDSAATLSIISTESISNLFYSIDDKRVIHLMSDIALMYSGLCLLKHTHINSLHYYIEETKKWSEIFTEIEELKKCHPIVEDYQISEHSLDDIFLSVIQRT</sequence>
<comment type="caution">
    <text evidence="3">The sequence shown here is derived from an EMBL/GenBank/DDBJ whole genome shotgun (WGS) entry which is preliminary data.</text>
</comment>
<dbReference type="Proteomes" id="UP001353858">
    <property type="component" value="Unassembled WGS sequence"/>
</dbReference>
<dbReference type="InterPro" id="IPR003439">
    <property type="entry name" value="ABC_transporter-like_ATP-bd"/>
</dbReference>
<evidence type="ECO:0000313" key="4">
    <source>
        <dbReference type="Proteomes" id="UP001353858"/>
    </source>
</evidence>
<keyword evidence="1" id="KW-0812">Transmembrane</keyword>
<dbReference type="GO" id="GO:0005524">
    <property type="term" value="F:ATP binding"/>
    <property type="evidence" value="ECO:0007669"/>
    <property type="project" value="InterPro"/>
</dbReference>
<reference evidence="4" key="1">
    <citation type="submission" date="2023-01" db="EMBL/GenBank/DDBJ databases">
        <title>Key to firefly adult light organ development and bioluminescence: homeobox transcription factors regulate luciferase expression and transportation to peroxisome.</title>
        <authorList>
            <person name="Fu X."/>
        </authorList>
    </citation>
    <scope>NUCLEOTIDE SEQUENCE [LARGE SCALE GENOMIC DNA]</scope>
</reference>
<dbReference type="InterPro" id="IPR017871">
    <property type="entry name" value="ABC_transporter-like_CS"/>
</dbReference>
<evidence type="ECO:0000313" key="3">
    <source>
        <dbReference type="EMBL" id="KAK4883761.1"/>
    </source>
</evidence>
<dbReference type="Gene3D" id="3.40.50.300">
    <property type="entry name" value="P-loop containing nucleotide triphosphate hydrolases"/>
    <property type="match status" value="2"/>
</dbReference>
<dbReference type="GO" id="GO:0016020">
    <property type="term" value="C:membrane"/>
    <property type="evidence" value="ECO:0007669"/>
    <property type="project" value="InterPro"/>
</dbReference>
<name>A0AAN7PLR4_9COLE</name>
<keyword evidence="4" id="KW-1185">Reference proteome</keyword>
<dbReference type="GO" id="GO:0005319">
    <property type="term" value="F:lipid transporter activity"/>
    <property type="evidence" value="ECO:0007669"/>
    <property type="project" value="TreeGrafter"/>
</dbReference>
<keyword evidence="1" id="KW-1133">Transmembrane helix</keyword>
<dbReference type="Pfam" id="PF00005">
    <property type="entry name" value="ABC_tran"/>
    <property type="match status" value="1"/>
</dbReference>
<evidence type="ECO:0000256" key="1">
    <source>
        <dbReference type="SAM" id="Phobius"/>
    </source>
</evidence>
<organism evidence="3 4">
    <name type="scientific">Aquatica leii</name>
    <dbReference type="NCBI Taxonomy" id="1421715"/>
    <lineage>
        <taxon>Eukaryota</taxon>
        <taxon>Metazoa</taxon>
        <taxon>Ecdysozoa</taxon>
        <taxon>Arthropoda</taxon>
        <taxon>Hexapoda</taxon>
        <taxon>Insecta</taxon>
        <taxon>Pterygota</taxon>
        <taxon>Neoptera</taxon>
        <taxon>Endopterygota</taxon>
        <taxon>Coleoptera</taxon>
        <taxon>Polyphaga</taxon>
        <taxon>Elateriformia</taxon>
        <taxon>Elateroidea</taxon>
        <taxon>Lampyridae</taxon>
        <taxon>Luciolinae</taxon>
        <taxon>Aquatica</taxon>
    </lineage>
</organism>
<dbReference type="PROSITE" id="PS50893">
    <property type="entry name" value="ABC_TRANSPORTER_2"/>
    <property type="match status" value="2"/>
</dbReference>
<protein>
    <recommendedName>
        <fullName evidence="2">ABC transporter domain-containing protein</fullName>
    </recommendedName>
</protein>